<evidence type="ECO:0000259" key="4">
    <source>
        <dbReference type="Pfam" id="PF13490"/>
    </source>
</evidence>
<evidence type="ECO:0000259" key="6">
    <source>
        <dbReference type="Pfam" id="PF18705"/>
    </source>
</evidence>
<protein>
    <recommendedName>
        <fullName evidence="2">Anti-sigma-W factor RsiW</fullName>
    </recommendedName>
</protein>
<comment type="similarity">
    <text evidence="1">Belongs to the zinc-associated anti-sigma factor (ZAS) superfamily. Anti-sigma-W factor family.</text>
</comment>
<organism evidence="7 8">
    <name type="scientific">Tissierella pigra</name>
    <dbReference type="NCBI Taxonomy" id="2607614"/>
    <lineage>
        <taxon>Bacteria</taxon>
        <taxon>Bacillati</taxon>
        <taxon>Bacillota</taxon>
        <taxon>Tissierellia</taxon>
        <taxon>Tissierellales</taxon>
        <taxon>Tissierellaceae</taxon>
        <taxon>Tissierella</taxon>
    </lineage>
</organism>
<dbReference type="Pfam" id="PF13786">
    <property type="entry name" value="DUF4179"/>
    <property type="match status" value="1"/>
</dbReference>
<dbReference type="RefSeq" id="WP_154439261.1">
    <property type="nucleotide sequence ID" value="NZ_JAHLPJ010000001.1"/>
</dbReference>
<feature type="domain" description="Putative zinc-finger" evidence="4">
    <location>
        <begin position="6"/>
        <end position="36"/>
    </location>
</feature>
<dbReference type="Proteomes" id="UP000469523">
    <property type="component" value="Unassembled WGS sequence"/>
</dbReference>
<name>A0A6N7XYH7_9FIRM</name>
<feature type="domain" description="DUF4179" evidence="5">
    <location>
        <begin position="82"/>
        <end position="161"/>
    </location>
</feature>
<dbReference type="AlphaFoldDB" id="A0A6N7XYH7"/>
<dbReference type="InterPro" id="IPR027383">
    <property type="entry name" value="Znf_put"/>
</dbReference>
<evidence type="ECO:0000256" key="2">
    <source>
        <dbReference type="ARBA" id="ARBA00024438"/>
    </source>
</evidence>
<feature type="domain" description="DUF5643" evidence="6">
    <location>
        <begin position="274"/>
        <end position="396"/>
    </location>
</feature>
<feature type="transmembrane region" description="Helical" evidence="3">
    <location>
        <begin position="81"/>
        <end position="99"/>
    </location>
</feature>
<dbReference type="InterPro" id="IPR040680">
    <property type="entry name" value="DUF5643"/>
</dbReference>
<keyword evidence="3" id="KW-0812">Transmembrane</keyword>
<dbReference type="InterPro" id="IPR025436">
    <property type="entry name" value="DUF4179"/>
</dbReference>
<evidence type="ECO:0000256" key="1">
    <source>
        <dbReference type="ARBA" id="ARBA00024353"/>
    </source>
</evidence>
<reference evidence="7 8" key="1">
    <citation type="submission" date="2019-09" db="EMBL/GenBank/DDBJ databases">
        <title>In-depth cultivation of the pig gut microbiome towards novel bacterial diversity and tailored functional studies.</title>
        <authorList>
            <person name="Wylensek D."/>
            <person name="Hitch T.C.A."/>
            <person name="Clavel T."/>
        </authorList>
    </citation>
    <scope>NUCLEOTIDE SEQUENCE [LARGE SCALE GENOMIC DNA]</scope>
    <source>
        <strain evidence="7 8">WCA3-693-APC-4?</strain>
    </source>
</reference>
<evidence type="ECO:0000256" key="3">
    <source>
        <dbReference type="SAM" id="Phobius"/>
    </source>
</evidence>
<accession>A0A6N7XYH7</accession>
<dbReference type="Gene3D" id="2.60.40.1630">
    <property type="entry name" value="bacillus anthracis domain"/>
    <property type="match status" value="1"/>
</dbReference>
<dbReference type="Gene3D" id="1.10.10.1320">
    <property type="entry name" value="Anti-sigma factor, zinc-finger domain"/>
    <property type="match status" value="1"/>
</dbReference>
<dbReference type="Pfam" id="PF13490">
    <property type="entry name" value="zf-HC2"/>
    <property type="match status" value="1"/>
</dbReference>
<keyword evidence="8" id="KW-1185">Reference proteome</keyword>
<sequence>MDCNFIGEKIIDYIDGNLSKEDKEKVKCHLEKCPQCNKEYNEIKLTIEKLSEKRNMINTNKEINLKLKKSEIKPIRSIRRTILIAVILTFTLVMTAIAADNFDFLKSWKKQSEVTITAWEKLLDAGVGQKLDISVIDNDIKVTAEGVIADELNTVIFIKVENLKDNLRLSPLVFANQDHDPIKIGGDIENIYTKNNTLTPERQESSSMVAFSSLYTEDENSTRFMINTDTLIGEEGNIDINISNLYTMFNKDEESILDIEGDWNLKIPAKKIKSKSYYPNESIEFHGNKVVIDKITIAPTATNINYRIKNYNEEKKYYINQVRFSIKNKLKKYKYSSLYSKSSLSQNNGYLTTNAGLESLYLEDPKKISLIIDSFEYTTKNREVYDIDVDKLPQTIEYNGNELIIEDIIYNKANTEVILREDSRRNRKYNDSSLEITAKDKAKDLVRMYTEILDFEYRNSKGKVPKELDYYVRSISKLKRLVLKNRDEEPNNDKIIPEKLIIHGQEYTMYPNKKIKIKLK</sequence>
<dbReference type="EMBL" id="VUNQ01000008">
    <property type="protein sequence ID" value="MSU00840.1"/>
    <property type="molecule type" value="Genomic_DNA"/>
</dbReference>
<evidence type="ECO:0000259" key="5">
    <source>
        <dbReference type="Pfam" id="PF13786"/>
    </source>
</evidence>
<gene>
    <name evidence="7" type="ORF">FYJ83_05080</name>
</gene>
<comment type="caution">
    <text evidence="7">The sequence shown here is derived from an EMBL/GenBank/DDBJ whole genome shotgun (WGS) entry which is preliminary data.</text>
</comment>
<keyword evidence="3" id="KW-0472">Membrane</keyword>
<keyword evidence="3" id="KW-1133">Transmembrane helix</keyword>
<evidence type="ECO:0000313" key="8">
    <source>
        <dbReference type="Proteomes" id="UP000469523"/>
    </source>
</evidence>
<evidence type="ECO:0000313" key="7">
    <source>
        <dbReference type="EMBL" id="MSU00840.1"/>
    </source>
</evidence>
<dbReference type="InterPro" id="IPR041916">
    <property type="entry name" value="Anti_sigma_zinc_sf"/>
</dbReference>
<proteinExistence type="inferred from homology"/>
<dbReference type="Pfam" id="PF18705">
    <property type="entry name" value="DUF5643"/>
    <property type="match status" value="1"/>
</dbReference>